<keyword evidence="1" id="KW-0812">Transmembrane</keyword>
<comment type="caution">
    <text evidence="2">The sequence shown here is derived from an EMBL/GenBank/DDBJ whole genome shotgun (WGS) entry which is preliminary data.</text>
</comment>
<feature type="transmembrane region" description="Helical" evidence="1">
    <location>
        <begin position="118"/>
        <end position="138"/>
    </location>
</feature>
<evidence type="ECO:0000313" key="2">
    <source>
        <dbReference type="EMBL" id="PTX41230.1"/>
    </source>
</evidence>
<keyword evidence="1" id="KW-0472">Membrane</keyword>
<keyword evidence="3" id="KW-1185">Reference proteome</keyword>
<feature type="transmembrane region" description="Helical" evidence="1">
    <location>
        <begin position="12"/>
        <end position="33"/>
    </location>
</feature>
<feature type="transmembrane region" description="Helical" evidence="1">
    <location>
        <begin position="168"/>
        <end position="186"/>
    </location>
</feature>
<keyword evidence="1" id="KW-1133">Transmembrane helix</keyword>
<feature type="transmembrane region" description="Helical" evidence="1">
    <location>
        <begin position="78"/>
        <end position="97"/>
    </location>
</feature>
<protein>
    <recommendedName>
        <fullName evidence="4">Ferric reductase like protein</fullName>
    </recommendedName>
</protein>
<name>A0A2T6ABQ1_9RHOB</name>
<proteinExistence type="predicted"/>
<dbReference type="Proteomes" id="UP000244224">
    <property type="component" value="Unassembled WGS sequence"/>
</dbReference>
<accession>A0A2T6ABQ1</accession>
<evidence type="ECO:0000256" key="1">
    <source>
        <dbReference type="SAM" id="Phobius"/>
    </source>
</evidence>
<dbReference type="AlphaFoldDB" id="A0A2T6ABQ1"/>
<organism evidence="2 3">
    <name type="scientific">Gemmobacter caeni</name>
    <dbReference type="NCBI Taxonomy" id="589035"/>
    <lineage>
        <taxon>Bacteria</taxon>
        <taxon>Pseudomonadati</taxon>
        <taxon>Pseudomonadota</taxon>
        <taxon>Alphaproteobacteria</taxon>
        <taxon>Rhodobacterales</taxon>
        <taxon>Paracoccaceae</taxon>
        <taxon>Gemmobacter</taxon>
    </lineage>
</organism>
<dbReference type="EMBL" id="QBKP01000031">
    <property type="protein sequence ID" value="PTX41230.1"/>
    <property type="molecule type" value="Genomic_DNA"/>
</dbReference>
<evidence type="ECO:0008006" key="4">
    <source>
        <dbReference type="Google" id="ProtNLM"/>
    </source>
</evidence>
<feature type="transmembrane region" description="Helical" evidence="1">
    <location>
        <begin position="45"/>
        <end position="63"/>
    </location>
</feature>
<reference evidence="2 3" key="1">
    <citation type="submission" date="2018-04" db="EMBL/GenBank/DDBJ databases">
        <title>Genomic Encyclopedia of Archaeal and Bacterial Type Strains, Phase II (KMG-II): from individual species to whole genera.</title>
        <authorList>
            <person name="Goeker M."/>
        </authorList>
    </citation>
    <scope>NUCLEOTIDE SEQUENCE [LARGE SCALE GENOMIC DNA]</scope>
    <source>
        <strain evidence="2 3">DSM 21823</strain>
    </source>
</reference>
<gene>
    <name evidence="2" type="ORF">C8N34_13114</name>
</gene>
<evidence type="ECO:0000313" key="3">
    <source>
        <dbReference type="Proteomes" id="UP000244224"/>
    </source>
</evidence>
<sequence length="191" mass="20824">MALADPWRSGGLFWDFGNALGFLALAGLLFQMIPGPRGTPRPHELLGYWVLAIACLHAFWFLAGDAVARFYLLPGGPLHMWLGLAGLLLLAGLSILARMPDRRRLHPSYRGFRRLHRHLALACLAATLLHVLLSGFYLPLWWQAAAPVAIALACAFGRRIWPRASAVPVAAWLGAGGGAVAVFVLMREVMP</sequence>